<comment type="similarity">
    <text evidence="11">Belongs to the herpesviridae cytoplasmic envelopment protein 3 family.</text>
</comment>
<dbReference type="HAMAP" id="MF_04042">
    <property type="entry name" value="HSV_CEP3_gammahv"/>
    <property type="match status" value="1"/>
</dbReference>
<dbReference type="GO" id="GO:0020002">
    <property type="term" value="C:host cell plasma membrane"/>
    <property type="evidence" value="ECO:0007669"/>
    <property type="project" value="UniProtKB-SubCell"/>
</dbReference>
<evidence type="ECO:0000256" key="11">
    <source>
        <dbReference type="HAMAP-Rule" id="MF_04042"/>
    </source>
</evidence>
<keyword evidence="8 11" id="KW-0472">Membrane</keyword>
<dbReference type="GO" id="GO:0019033">
    <property type="term" value="C:viral tegument"/>
    <property type="evidence" value="ECO:0007669"/>
    <property type="project" value="UniProtKB-SubCell"/>
</dbReference>
<keyword evidence="5 11" id="KW-1040">Host Golgi apparatus</keyword>
<evidence type="ECO:0000256" key="2">
    <source>
        <dbReference type="ARBA" id="ARBA00022553"/>
    </source>
</evidence>
<keyword evidence="3 11" id="KW-0920">Virion tegument</keyword>
<keyword evidence="10 11" id="KW-0449">Lipoprotein</keyword>
<dbReference type="InterPro" id="IPR024360">
    <property type="entry name" value="Herpesvirus_CEP3"/>
</dbReference>
<proteinExistence type="inferred from homology"/>
<dbReference type="GeneID" id="19735512"/>
<evidence type="ECO:0000256" key="8">
    <source>
        <dbReference type="ARBA" id="ARBA00023136"/>
    </source>
</evidence>
<dbReference type="OrthoDB" id="40331at10239"/>
<sequence>MGSCISLCCWRHHTVKDVAGKQIDLTKDFEEFSEIEGLLTDPPTRLAIYNDNFEEEE</sequence>
<dbReference type="RefSeq" id="YP_009044420.1">
    <property type="nucleotide sequence ID" value="NC_024382.1"/>
</dbReference>
<accession>A0A068A9X0</accession>
<protein>
    <recommendedName>
        <fullName evidence="11">Cytoplasmic envelopment protein 3</fullName>
    </recommendedName>
</protein>
<dbReference type="GO" id="GO:0055036">
    <property type="term" value="C:virion membrane"/>
    <property type="evidence" value="ECO:0007669"/>
    <property type="project" value="UniProtKB-SubCell"/>
</dbReference>
<dbReference type="Pfam" id="PF10813">
    <property type="entry name" value="Herpesvir_UL11"/>
    <property type="match status" value="1"/>
</dbReference>
<comment type="subunit">
    <text evidence="11">Interacts with BGLF2; this interaction is essential for the proper localization of each protein to the assembly complex and thus for the production of infectious virus.</text>
</comment>
<keyword evidence="6 11" id="KW-0946">Virion</keyword>
<evidence type="ECO:0000313" key="12">
    <source>
        <dbReference type="EMBL" id="AIA62074.1"/>
    </source>
</evidence>
<feature type="initiator methionine" description="Removed; by host" evidence="11">
    <location>
        <position position="1"/>
    </location>
</feature>
<name>A0A068A9X0_9GAMA</name>
<evidence type="ECO:0000256" key="4">
    <source>
        <dbReference type="ARBA" id="ARBA00022707"/>
    </source>
</evidence>
<keyword evidence="2 11" id="KW-0597">Phosphoprotein</keyword>
<comment type="PTM">
    <text evidence="11">Myristoylation and palmitoylation (probably on one or more of the nearby cysteines at the N-terminus) enable membrane-binding and Golgi apparatus-specific targeting and are essential for efficient packaging.</text>
</comment>
<reference evidence="12 13" key="1">
    <citation type="journal article" date="2014" name="Vet. Microbiol.">
        <title>Malignant catarrhal fever in American bison (Bison bison) experimentally infected with alcelaphine herpesvirus 2.</title>
        <authorList>
            <person name="Taus N.S."/>
            <person name="O'Toole D."/>
            <person name="Herndon D.R."/>
            <person name="Cunha C.W."/>
            <person name="Warg J.V."/>
            <person name="Seal B.S."/>
            <person name="Brooking A."/>
            <person name="Li H."/>
        </authorList>
    </citation>
    <scope>NUCLEOTIDE SEQUENCE [LARGE SCALE GENOMIC DNA]</scope>
    <source>
        <strain evidence="12">Topi-AlHV-2</strain>
    </source>
</reference>
<evidence type="ECO:0000256" key="5">
    <source>
        <dbReference type="ARBA" id="ARBA00022812"/>
    </source>
</evidence>
<organism evidence="12 13">
    <name type="scientific">Alcelaphine gammaherpesvirus 2</name>
    <dbReference type="NCBI Taxonomy" id="138184"/>
    <lineage>
        <taxon>Viruses</taxon>
        <taxon>Duplodnaviria</taxon>
        <taxon>Heunggongvirae</taxon>
        <taxon>Peploviricota</taxon>
        <taxon>Herviviricetes</taxon>
        <taxon>Herpesvirales</taxon>
        <taxon>Orthoherpesviridae</taxon>
        <taxon>Gammaherpesvirinae</taxon>
        <taxon>Macavirus</taxon>
        <taxon>Macavirus alcelaphinegamma2</taxon>
    </lineage>
</organism>
<dbReference type="EMBL" id="KF274499">
    <property type="protein sequence ID" value="AIA62074.1"/>
    <property type="molecule type" value="Genomic_DNA"/>
</dbReference>
<dbReference type="GO" id="GO:0044178">
    <property type="term" value="C:host cell Golgi membrane"/>
    <property type="evidence" value="ECO:0007669"/>
    <property type="project" value="UniProtKB-SubCell"/>
</dbReference>
<evidence type="ECO:0000256" key="6">
    <source>
        <dbReference type="ARBA" id="ARBA00022844"/>
    </source>
</evidence>
<evidence type="ECO:0000256" key="7">
    <source>
        <dbReference type="ARBA" id="ARBA00022870"/>
    </source>
</evidence>
<keyword evidence="7 11" id="KW-1043">Host membrane</keyword>
<keyword evidence="4 11" id="KW-0519">Myristate</keyword>
<comment type="function">
    <text evidence="11">Plays an important role in the cytoplasmic envelopment of tegument proteins and capsids during the assembly and egress processes. Participates also in viral entry at the fusion step probably by regulating the core fusion machinery.</text>
</comment>
<evidence type="ECO:0000256" key="1">
    <source>
        <dbReference type="ARBA" id="ARBA00022511"/>
    </source>
</evidence>
<dbReference type="KEGG" id="vg:19735512"/>
<keyword evidence="13" id="KW-1185">Reference proteome</keyword>
<dbReference type="GO" id="GO:0046760">
    <property type="term" value="P:viral budding from Golgi membrane"/>
    <property type="evidence" value="ECO:0007669"/>
    <property type="project" value="UniProtKB-UniRule"/>
</dbReference>
<evidence type="ECO:0000256" key="9">
    <source>
        <dbReference type="ARBA" id="ARBA00023139"/>
    </source>
</evidence>
<evidence type="ECO:0000256" key="10">
    <source>
        <dbReference type="ARBA" id="ARBA00023288"/>
    </source>
</evidence>
<dbReference type="Proteomes" id="UP000168428">
    <property type="component" value="Segment"/>
</dbReference>
<evidence type="ECO:0000256" key="3">
    <source>
        <dbReference type="ARBA" id="ARBA00022580"/>
    </source>
</evidence>
<keyword evidence="1 11" id="KW-1032">Host cell membrane</keyword>
<feature type="lipid moiety-binding region" description="N-myristoyl glycine; by host" evidence="11">
    <location>
        <position position="2"/>
    </location>
</feature>
<keyword evidence="9 11" id="KW-0564">Palmitate</keyword>
<gene>
    <name evidence="12" type="ORF">ALHV2gp34</name>
</gene>
<evidence type="ECO:0000313" key="13">
    <source>
        <dbReference type="Proteomes" id="UP000168428"/>
    </source>
</evidence>
<comment type="subcellular location">
    <subcellularLocation>
        <location evidence="11">Virion tegument</location>
    </subcellularLocation>
    <subcellularLocation>
        <location evidence="11">Virion membrane</location>
        <topology evidence="11">Lipid-anchor</topology>
    </subcellularLocation>
    <subcellularLocation>
        <location evidence="11">Host cell membrane</location>
        <topology evidence="11">Lipid-anchor</topology>
        <orientation evidence="11">Cytoplasmic side</orientation>
    </subcellularLocation>
    <subcellularLocation>
        <location evidence="11">Host Golgi apparatus membrane</location>
        <topology evidence="11">Lipid-anchor</topology>
        <orientation evidence="11">Cytoplasmic side</orientation>
    </subcellularLocation>
    <text evidence="11">Virion membrane-associated tegument protein. Associates with host membrane lipids rafts. During virion morphogenesis, this protein probably accumulates in the endosomes and trans-Golgi where secondary envelopment occurs. It is probably transported to the cell surface from where it is endocytosed and directed to the trans-Golgi network (TGN).</text>
</comment>
<comment type="PTM">
    <text evidence="11">Phosphorylated. Phosphorylation does not seem to be required for recycling to the host Golgi apparatus. Packaging is selective for underphosphorylated forms.</text>
</comment>